<evidence type="ECO:0000313" key="6">
    <source>
        <dbReference type="Proteomes" id="UP000182725"/>
    </source>
</evidence>
<feature type="domain" description="HTH luxR-type" evidence="3">
    <location>
        <begin position="172"/>
        <end position="237"/>
    </location>
</feature>
<dbReference type="Gene3D" id="3.40.50.2300">
    <property type="match status" value="1"/>
</dbReference>
<name>A0A1H5HXK2_9MICC</name>
<evidence type="ECO:0000259" key="3">
    <source>
        <dbReference type="PROSITE" id="PS50043"/>
    </source>
</evidence>
<reference evidence="5 6" key="1">
    <citation type="submission" date="2016-10" db="EMBL/GenBank/DDBJ databases">
        <authorList>
            <person name="de Groot N.N."/>
        </authorList>
    </citation>
    <scope>NUCLEOTIDE SEQUENCE [LARGE SCALE GENOMIC DNA]</scope>
    <source>
        <strain evidence="5 6">DSM 22274</strain>
    </source>
</reference>
<dbReference type="InterPro" id="IPR001789">
    <property type="entry name" value="Sig_transdc_resp-reg_receiver"/>
</dbReference>
<dbReference type="CDD" id="cd06170">
    <property type="entry name" value="LuxR_C_like"/>
    <property type="match status" value="1"/>
</dbReference>
<evidence type="ECO:0000313" key="5">
    <source>
        <dbReference type="EMBL" id="SEE32544.1"/>
    </source>
</evidence>
<dbReference type="PROSITE" id="PS50043">
    <property type="entry name" value="HTH_LUXR_2"/>
    <property type="match status" value="1"/>
</dbReference>
<dbReference type="Pfam" id="PF00196">
    <property type="entry name" value="GerE"/>
    <property type="match status" value="1"/>
</dbReference>
<dbReference type="Proteomes" id="UP000182725">
    <property type="component" value="Unassembled WGS sequence"/>
</dbReference>
<gene>
    <name evidence="5" type="ORF">SAMN04489740_1133</name>
</gene>
<protein>
    <submittedName>
        <fullName evidence="5">DNA-binding response regulator, NarL/FixJ family, contains REC and HTH domains</fullName>
    </submittedName>
</protein>
<dbReference type="InterPro" id="IPR011006">
    <property type="entry name" value="CheY-like_superfamily"/>
</dbReference>
<dbReference type="InterPro" id="IPR036388">
    <property type="entry name" value="WH-like_DNA-bd_sf"/>
</dbReference>
<organism evidence="5 6">
    <name type="scientific">Arthrobacter alpinus</name>
    <dbReference type="NCBI Taxonomy" id="656366"/>
    <lineage>
        <taxon>Bacteria</taxon>
        <taxon>Bacillati</taxon>
        <taxon>Actinomycetota</taxon>
        <taxon>Actinomycetes</taxon>
        <taxon>Micrococcales</taxon>
        <taxon>Micrococcaceae</taxon>
        <taxon>Arthrobacter</taxon>
    </lineage>
</organism>
<dbReference type="PANTHER" id="PTHR43214">
    <property type="entry name" value="TWO-COMPONENT RESPONSE REGULATOR"/>
    <property type="match status" value="1"/>
</dbReference>
<feature type="modified residue" description="4-aspartylphosphate" evidence="2">
    <location>
        <position position="86"/>
    </location>
</feature>
<evidence type="ECO:0000256" key="1">
    <source>
        <dbReference type="ARBA" id="ARBA00023125"/>
    </source>
</evidence>
<keyword evidence="2" id="KW-0597">Phosphoprotein</keyword>
<sequence>MVWVASIPEAYFAEGVNFFTPRGELACPLLPYSEGMESLRIALVDDYEIVLRGLEMMLRSYGDTVEVVELDLNRNVDTPVHLTLYDTFAATPGDGADVHELASNPLAGKVIVYSWDLDETRVQAALANGASGYLSKGLPAARLVSALHEIHRGEGKVFPGPSGQAKSSLGDWPGREEGLTQREAEVLALITQGLNNAEIADRARLSINTVKTFIRSCYRRIGVTDRSNAILWGLEHGFIPDHKRVNPRG</sequence>
<keyword evidence="1 5" id="KW-0238">DNA-binding</keyword>
<dbReference type="GO" id="GO:0006355">
    <property type="term" value="P:regulation of DNA-templated transcription"/>
    <property type="evidence" value="ECO:0007669"/>
    <property type="project" value="InterPro"/>
</dbReference>
<dbReference type="InterPro" id="IPR039420">
    <property type="entry name" value="WalR-like"/>
</dbReference>
<dbReference type="PANTHER" id="PTHR43214:SF43">
    <property type="entry name" value="TWO-COMPONENT RESPONSE REGULATOR"/>
    <property type="match status" value="1"/>
</dbReference>
<dbReference type="InterPro" id="IPR000792">
    <property type="entry name" value="Tscrpt_reg_LuxR_C"/>
</dbReference>
<dbReference type="SUPFAM" id="SSF52172">
    <property type="entry name" value="CheY-like"/>
    <property type="match status" value="1"/>
</dbReference>
<proteinExistence type="predicted"/>
<evidence type="ECO:0000256" key="2">
    <source>
        <dbReference type="PROSITE-ProRule" id="PRU00169"/>
    </source>
</evidence>
<dbReference type="SUPFAM" id="SSF46894">
    <property type="entry name" value="C-terminal effector domain of the bipartite response regulators"/>
    <property type="match status" value="1"/>
</dbReference>
<dbReference type="PROSITE" id="PS50110">
    <property type="entry name" value="RESPONSE_REGULATORY"/>
    <property type="match status" value="1"/>
</dbReference>
<dbReference type="AlphaFoldDB" id="A0A1H5HXK2"/>
<dbReference type="SMART" id="SM00421">
    <property type="entry name" value="HTH_LUXR"/>
    <property type="match status" value="1"/>
</dbReference>
<accession>A0A1H5HXK2</accession>
<dbReference type="PRINTS" id="PR00038">
    <property type="entry name" value="HTHLUXR"/>
</dbReference>
<dbReference type="EMBL" id="FNTV01000001">
    <property type="protein sequence ID" value="SEE32544.1"/>
    <property type="molecule type" value="Genomic_DNA"/>
</dbReference>
<dbReference type="GO" id="GO:0000160">
    <property type="term" value="P:phosphorelay signal transduction system"/>
    <property type="evidence" value="ECO:0007669"/>
    <property type="project" value="InterPro"/>
</dbReference>
<feature type="domain" description="Response regulatory" evidence="4">
    <location>
        <begin position="40"/>
        <end position="151"/>
    </location>
</feature>
<dbReference type="Gene3D" id="1.10.10.10">
    <property type="entry name" value="Winged helix-like DNA-binding domain superfamily/Winged helix DNA-binding domain"/>
    <property type="match status" value="1"/>
</dbReference>
<evidence type="ECO:0000259" key="4">
    <source>
        <dbReference type="PROSITE" id="PS50110"/>
    </source>
</evidence>
<dbReference type="GO" id="GO:0003677">
    <property type="term" value="F:DNA binding"/>
    <property type="evidence" value="ECO:0007669"/>
    <property type="project" value="UniProtKB-KW"/>
</dbReference>
<dbReference type="InterPro" id="IPR016032">
    <property type="entry name" value="Sig_transdc_resp-reg_C-effctor"/>
</dbReference>